<sequence length="58" mass="6907">MHWEQHEFSMCDGVKNCFLLGFFLWLVIYVTQLYFDLIYKFVINSCLGSLLKSLISDH</sequence>
<protein>
    <submittedName>
        <fullName evidence="2">Uncharacterized protein</fullName>
    </submittedName>
</protein>
<dbReference type="EMBL" id="GGEC01090863">
    <property type="protein sequence ID" value="MBX71347.1"/>
    <property type="molecule type" value="Transcribed_RNA"/>
</dbReference>
<organism evidence="2">
    <name type="scientific">Rhizophora mucronata</name>
    <name type="common">Asiatic mangrove</name>
    <dbReference type="NCBI Taxonomy" id="61149"/>
    <lineage>
        <taxon>Eukaryota</taxon>
        <taxon>Viridiplantae</taxon>
        <taxon>Streptophyta</taxon>
        <taxon>Embryophyta</taxon>
        <taxon>Tracheophyta</taxon>
        <taxon>Spermatophyta</taxon>
        <taxon>Magnoliopsida</taxon>
        <taxon>eudicotyledons</taxon>
        <taxon>Gunneridae</taxon>
        <taxon>Pentapetalae</taxon>
        <taxon>rosids</taxon>
        <taxon>fabids</taxon>
        <taxon>Malpighiales</taxon>
        <taxon>Rhizophoraceae</taxon>
        <taxon>Rhizophora</taxon>
    </lineage>
</organism>
<evidence type="ECO:0000256" key="1">
    <source>
        <dbReference type="SAM" id="Phobius"/>
    </source>
</evidence>
<proteinExistence type="predicted"/>
<reference evidence="2" key="1">
    <citation type="submission" date="2018-02" db="EMBL/GenBank/DDBJ databases">
        <title>Rhizophora mucronata_Transcriptome.</title>
        <authorList>
            <person name="Meera S.P."/>
            <person name="Sreeshan A."/>
            <person name="Augustine A."/>
        </authorList>
    </citation>
    <scope>NUCLEOTIDE SEQUENCE</scope>
    <source>
        <tissue evidence="2">Leaf</tissue>
    </source>
</reference>
<name>A0A2P2QWL5_RHIMU</name>
<keyword evidence="1" id="KW-0812">Transmembrane</keyword>
<evidence type="ECO:0000313" key="2">
    <source>
        <dbReference type="EMBL" id="MBX71347.1"/>
    </source>
</evidence>
<keyword evidence="1" id="KW-1133">Transmembrane helix</keyword>
<accession>A0A2P2QWL5</accession>
<dbReference type="AlphaFoldDB" id="A0A2P2QWL5"/>
<feature type="transmembrane region" description="Helical" evidence="1">
    <location>
        <begin position="12"/>
        <end position="31"/>
    </location>
</feature>
<keyword evidence="1" id="KW-0472">Membrane</keyword>